<dbReference type="Proteomes" id="UP000054359">
    <property type="component" value="Unassembled WGS sequence"/>
</dbReference>
<accession>A0A087TY22</accession>
<evidence type="ECO:0000313" key="2">
    <source>
        <dbReference type="EMBL" id="KFM70011.1"/>
    </source>
</evidence>
<keyword evidence="1" id="KW-0732">Signal</keyword>
<feature type="non-terminal residue" evidence="2">
    <location>
        <position position="143"/>
    </location>
</feature>
<name>A0A087TY22_STEMI</name>
<dbReference type="OrthoDB" id="6412666at2759"/>
<sequence length="143" mass="16303">MNHHIITVLFVGVAFTNLVYSALVENTHLVTMRKAEFMEIIDCISNSKDAVACGKFVECEKMMPKQVLAAFEKCQKECIAGGALKCSPHEPLYKSPEIPEKIFECIVENTHKLTPEENMKMVEFEKCSRELHVETCKLPKHHH</sequence>
<protein>
    <submittedName>
        <fullName evidence="2">Uncharacterized protein</fullName>
    </submittedName>
</protein>
<dbReference type="EMBL" id="KK117271">
    <property type="protein sequence ID" value="KFM70011.1"/>
    <property type="molecule type" value="Genomic_DNA"/>
</dbReference>
<evidence type="ECO:0000313" key="3">
    <source>
        <dbReference type="Proteomes" id="UP000054359"/>
    </source>
</evidence>
<dbReference type="AlphaFoldDB" id="A0A087TY22"/>
<gene>
    <name evidence="2" type="ORF">X975_10143</name>
</gene>
<proteinExistence type="predicted"/>
<organism evidence="2 3">
    <name type="scientific">Stegodyphus mimosarum</name>
    <name type="common">African social velvet spider</name>
    <dbReference type="NCBI Taxonomy" id="407821"/>
    <lineage>
        <taxon>Eukaryota</taxon>
        <taxon>Metazoa</taxon>
        <taxon>Ecdysozoa</taxon>
        <taxon>Arthropoda</taxon>
        <taxon>Chelicerata</taxon>
        <taxon>Arachnida</taxon>
        <taxon>Araneae</taxon>
        <taxon>Araneomorphae</taxon>
        <taxon>Entelegynae</taxon>
        <taxon>Eresoidea</taxon>
        <taxon>Eresidae</taxon>
        <taxon>Stegodyphus</taxon>
    </lineage>
</organism>
<reference evidence="2 3" key="1">
    <citation type="submission" date="2013-11" db="EMBL/GenBank/DDBJ databases">
        <title>Genome sequencing of Stegodyphus mimosarum.</title>
        <authorList>
            <person name="Bechsgaard J."/>
        </authorList>
    </citation>
    <scope>NUCLEOTIDE SEQUENCE [LARGE SCALE GENOMIC DNA]</scope>
</reference>
<feature type="chain" id="PRO_5001830031" evidence="1">
    <location>
        <begin position="22"/>
        <end position="143"/>
    </location>
</feature>
<keyword evidence="3" id="KW-1185">Reference proteome</keyword>
<evidence type="ECO:0000256" key="1">
    <source>
        <dbReference type="SAM" id="SignalP"/>
    </source>
</evidence>
<feature type="signal peptide" evidence="1">
    <location>
        <begin position="1"/>
        <end position="21"/>
    </location>
</feature>